<dbReference type="InterPro" id="IPR005798">
    <property type="entry name" value="Cyt_b/b6_C"/>
</dbReference>
<reference evidence="22" key="1">
    <citation type="journal article" date="2014" name="Genome Biol. Evol.">
        <title>Evolutionary dynamics of the mitochondrial genome in the evaniomorpha (hymenoptera)?a group with an intermediate rate of gene rearrangement.</title>
        <authorList>
            <person name="Mao M."/>
            <person name="Gibson T."/>
            <person name="Dowton M."/>
        </authorList>
    </citation>
    <scope>NUCLEOTIDE SEQUENCE</scope>
</reference>
<dbReference type="GO" id="GO:0016491">
    <property type="term" value="F:oxidoreductase activity"/>
    <property type="evidence" value="ECO:0007669"/>
    <property type="project" value="UniProtKB-UniRule"/>
</dbReference>
<comment type="cofactor">
    <cofactor evidence="19">
        <name>heme b</name>
        <dbReference type="ChEBI" id="CHEBI:60344"/>
    </cofactor>
    <text evidence="19">Binds 2 heme groups non-covalently.</text>
</comment>
<evidence type="ECO:0000256" key="18">
    <source>
        <dbReference type="PIRSR" id="PIRSR038885-2"/>
    </source>
</evidence>
<evidence type="ECO:0000256" key="19">
    <source>
        <dbReference type="RuleBase" id="RU362117"/>
    </source>
</evidence>
<feature type="binding site" description="axial binding residue" evidence="18">
    <location>
        <position position="186"/>
    </location>
    <ligand>
        <name>heme b</name>
        <dbReference type="ChEBI" id="CHEBI:60344"/>
        <label>b562</label>
    </ligand>
    <ligandPart>
        <name>Fe</name>
        <dbReference type="ChEBI" id="CHEBI:18248"/>
    </ligandPart>
</feature>
<dbReference type="InterPro" id="IPR030689">
    <property type="entry name" value="Cytochrome_b"/>
</dbReference>
<dbReference type="CDD" id="cd00290">
    <property type="entry name" value="cytochrome_b_C"/>
    <property type="match status" value="1"/>
</dbReference>
<evidence type="ECO:0000256" key="8">
    <source>
        <dbReference type="ARBA" id="ARBA00022692"/>
    </source>
</evidence>
<feature type="transmembrane region" description="Helical" evidence="19">
    <location>
        <begin position="291"/>
        <end position="310"/>
    </location>
</feature>
<comment type="subunit">
    <text evidence="3">The main subunits of complex b-c1 are: cytochrome b, cytochrome c1 and the Rieske protein.</text>
</comment>
<evidence type="ECO:0000259" key="20">
    <source>
        <dbReference type="PROSITE" id="PS51002"/>
    </source>
</evidence>
<comment type="cofactor">
    <cofactor evidence="18">
        <name>heme</name>
        <dbReference type="ChEBI" id="CHEBI:30413"/>
    </cofactor>
    <text evidence="18">Binds 2 heme groups non-covalently.</text>
</comment>
<feature type="transmembrane region" description="Helical" evidence="19">
    <location>
        <begin position="182"/>
        <end position="203"/>
    </location>
</feature>
<feature type="binding site" description="axial binding residue" evidence="18">
    <location>
        <position position="101"/>
    </location>
    <ligand>
        <name>heme b</name>
        <dbReference type="ChEBI" id="CHEBI:60344"/>
        <label>b566</label>
    </ligand>
    <ligandPart>
        <name>Fe</name>
        <dbReference type="ChEBI" id="CHEBI:18248"/>
    </ligandPart>
</feature>
<keyword evidence="8 19" id="KW-0812">Transmembrane</keyword>
<keyword evidence="13 18" id="KW-0408">Iron</keyword>
<evidence type="ECO:0000256" key="14">
    <source>
        <dbReference type="ARBA" id="ARBA00023075"/>
    </source>
</evidence>
<evidence type="ECO:0000256" key="17">
    <source>
        <dbReference type="PIRSR" id="PIRSR038885-1"/>
    </source>
</evidence>
<keyword evidence="10" id="KW-0999">Mitochondrion inner membrane</keyword>
<evidence type="ECO:0000256" key="12">
    <source>
        <dbReference type="ARBA" id="ARBA00022989"/>
    </source>
</evidence>
<dbReference type="InterPro" id="IPR005797">
    <property type="entry name" value="Cyt_b/b6_N"/>
</dbReference>
<feature type="transmembrane region" description="Helical" evidence="19">
    <location>
        <begin position="93"/>
        <end position="110"/>
    </location>
</feature>
<dbReference type="GO" id="GO:0005743">
    <property type="term" value="C:mitochondrial inner membrane"/>
    <property type="evidence" value="ECO:0007669"/>
    <property type="project" value="UniProtKB-SubCell"/>
</dbReference>
<dbReference type="GO" id="GO:0045275">
    <property type="term" value="C:respiratory chain complex III"/>
    <property type="evidence" value="ECO:0007669"/>
    <property type="project" value="InterPro"/>
</dbReference>
<dbReference type="InterPro" id="IPR027387">
    <property type="entry name" value="Cytb/b6-like_sf"/>
</dbReference>
<evidence type="ECO:0000256" key="10">
    <source>
        <dbReference type="ARBA" id="ARBA00022792"/>
    </source>
</evidence>
<feature type="binding site" evidence="17">
    <location>
        <position position="205"/>
    </location>
    <ligand>
        <name>a ubiquinone</name>
        <dbReference type="ChEBI" id="CHEBI:16389"/>
    </ligand>
</feature>
<evidence type="ECO:0000256" key="2">
    <source>
        <dbReference type="ARBA" id="ARBA00004448"/>
    </source>
</evidence>
<dbReference type="AlphaFoldDB" id="A0A096XL94"/>
<evidence type="ECO:0000313" key="22">
    <source>
        <dbReference type="EMBL" id="AIA77225.1"/>
    </source>
</evidence>
<dbReference type="InterPro" id="IPR048260">
    <property type="entry name" value="Cytochrome_b_C_euk/bac"/>
</dbReference>
<keyword evidence="14" id="KW-0830">Ubiquinone</keyword>
<proteinExistence type="inferred from homology"/>
<feature type="transmembrane region" description="Helical" evidence="19">
    <location>
        <begin position="63"/>
        <end position="81"/>
    </location>
</feature>
<feature type="transmembrane region" description="Helical" evidence="19">
    <location>
        <begin position="143"/>
        <end position="170"/>
    </location>
</feature>
<evidence type="ECO:0000256" key="11">
    <source>
        <dbReference type="ARBA" id="ARBA00022982"/>
    </source>
</evidence>
<evidence type="ECO:0000256" key="13">
    <source>
        <dbReference type="ARBA" id="ARBA00023004"/>
    </source>
</evidence>
<keyword evidence="11 19" id="KW-0249">Electron transport</keyword>
<feature type="transmembrane region" description="Helical" evidence="19">
    <location>
        <begin position="117"/>
        <end position="137"/>
    </location>
</feature>
<evidence type="ECO:0000256" key="4">
    <source>
        <dbReference type="ARBA" id="ARBA00013531"/>
    </source>
</evidence>
<keyword evidence="16 19" id="KW-0472">Membrane</keyword>
<dbReference type="PANTHER" id="PTHR19271">
    <property type="entry name" value="CYTOCHROME B"/>
    <property type="match status" value="1"/>
</dbReference>
<protein>
    <recommendedName>
        <fullName evidence="4 19">Cytochrome b</fullName>
    </recommendedName>
</protein>
<sequence>MKKSMKSIFSLNMIFNIFKSSLIFFPLPISISMWWNFGFLLGVFLMIQIVSGLFLAMHYCPNINMAFFSVVHIIQDVNYGWLIRNIHMNGASFYFICMYIHIFRGVYYMSYYLKKTWIMGVFILLFSMATAFLGYVLPWGQMSFWGATVITNLLTAIPYIGMYLVEWLWGGFSIGDMTLNRFFVFHFVMPFVLMGMVLLHLVFLHSTGSSNPLGVKSDYYKISFHPYFTYKDLMWLLVMMSFFLFMIFNYPYFFSDCDNFIMANSMITPIHIKPEWYFLFAYAILRSIPNKLGGVIALVMSIMILMILSFMKGNKMNSLKFYPLNQILYWLFLNTCIILTWLGGEPIEWPYDFLGKIFSVMYFSYFFINYYTFKLWDYLLH</sequence>
<feature type="transmembrane region" description="Helical" evidence="19">
    <location>
        <begin position="322"/>
        <end position="341"/>
    </location>
</feature>
<evidence type="ECO:0000256" key="5">
    <source>
        <dbReference type="ARBA" id="ARBA00022448"/>
    </source>
</evidence>
<dbReference type="PANTHER" id="PTHR19271:SF16">
    <property type="entry name" value="CYTOCHROME B"/>
    <property type="match status" value="1"/>
</dbReference>
<comment type="function">
    <text evidence="1 19">Component of the ubiquinol-cytochrome c reductase complex (complex III or cytochrome b-c1 complex) that is part of the mitochondrial respiratory chain. The b-c1 complex mediates electron transfer from ubiquinol to cytochrome c. Contributes to the generation of a proton gradient across the mitochondrial membrane that is then used for ATP synthesis.</text>
</comment>
<evidence type="ECO:0000256" key="6">
    <source>
        <dbReference type="ARBA" id="ARBA00022617"/>
    </source>
</evidence>
<evidence type="ECO:0000259" key="21">
    <source>
        <dbReference type="PROSITE" id="PS51003"/>
    </source>
</evidence>
<keyword evidence="9 18" id="KW-0479">Metal-binding</keyword>
<evidence type="ECO:0000256" key="3">
    <source>
        <dbReference type="ARBA" id="ARBA00011649"/>
    </source>
</evidence>
<gene>
    <name evidence="22" type="primary">CYTB</name>
</gene>
<dbReference type="PROSITE" id="PS51002">
    <property type="entry name" value="CYTB_NTER"/>
    <property type="match status" value="1"/>
</dbReference>
<geneLocation type="mitochondrion" evidence="22"/>
<evidence type="ECO:0000256" key="1">
    <source>
        <dbReference type="ARBA" id="ARBA00002566"/>
    </source>
</evidence>
<accession>A0A096XL94</accession>
<dbReference type="GO" id="GO:0008121">
    <property type="term" value="F:quinol-cytochrome-c reductase activity"/>
    <property type="evidence" value="ECO:0007669"/>
    <property type="project" value="InterPro"/>
</dbReference>
<keyword evidence="5 19" id="KW-0813">Transport</keyword>
<dbReference type="PIRSF" id="PIRSF038885">
    <property type="entry name" value="COB"/>
    <property type="match status" value="1"/>
</dbReference>
<evidence type="ECO:0000256" key="7">
    <source>
        <dbReference type="ARBA" id="ARBA00022660"/>
    </source>
</evidence>
<feature type="transmembrane region" description="Helical" evidence="19">
    <location>
        <begin position="353"/>
        <end position="373"/>
    </location>
</feature>
<dbReference type="Pfam" id="PF00032">
    <property type="entry name" value="Cytochrom_B_C"/>
    <property type="match status" value="1"/>
</dbReference>
<dbReference type="PROSITE" id="PS51003">
    <property type="entry name" value="CYTB_CTER"/>
    <property type="match status" value="1"/>
</dbReference>
<feature type="domain" description="Cytochrome b/b6 C-terminal region profile" evidence="21">
    <location>
        <begin position="214"/>
        <end position="381"/>
    </location>
</feature>
<dbReference type="SUPFAM" id="SSF81342">
    <property type="entry name" value="Transmembrane di-heme cytochromes"/>
    <property type="match status" value="1"/>
</dbReference>
<evidence type="ECO:0000256" key="15">
    <source>
        <dbReference type="ARBA" id="ARBA00023128"/>
    </source>
</evidence>
<feature type="transmembrane region" description="Helical" evidence="19">
    <location>
        <begin position="33"/>
        <end position="56"/>
    </location>
</feature>
<dbReference type="Gene3D" id="1.20.810.10">
    <property type="entry name" value="Cytochrome Bc1 Complex, Chain C"/>
    <property type="match status" value="1"/>
</dbReference>
<feature type="binding site" description="axial binding residue" evidence="18">
    <location>
        <position position="87"/>
    </location>
    <ligand>
        <name>heme b</name>
        <dbReference type="ChEBI" id="CHEBI:60344"/>
        <label>b562</label>
    </ligand>
    <ligandPart>
        <name>Fe</name>
        <dbReference type="ChEBI" id="CHEBI:18248"/>
    </ligandPart>
</feature>
<keyword evidence="6 18" id="KW-0349">Heme</keyword>
<dbReference type="InterPro" id="IPR048259">
    <property type="entry name" value="Cytochrome_b_N_euk/bac"/>
</dbReference>
<dbReference type="Pfam" id="PF00033">
    <property type="entry name" value="Cytochrome_B"/>
    <property type="match status" value="1"/>
</dbReference>
<feature type="transmembrane region" description="Helical" evidence="19">
    <location>
        <begin position="233"/>
        <end position="254"/>
    </location>
</feature>
<comment type="similarity">
    <text evidence="19">Belongs to the cytochrome b family.</text>
</comment>
<feature type="domain" description="Cytochrome b/b6 N-terminal region profile" evidence="20">
    <location>
        <begin position="5"/>
        <end position="213"/>
    </location>
</feature>
<evidence type="ECO:0000256" key="9">
    <source>
        <dbReference type="ARBA" id="ARBA00022723"/>
    </source>
</evidence>
<keyword evidence="15 19" id="KW-0496">Mitochondrion</keyword>
<dbReference type="InterPro" id="IPR016174">
    <property type="entry name" value="Di-haem_cyt_TM"/>
</dbReference>
<name>A0A096XL94_9HYME</name>
<dbReference type="EMBL" id="KJ577600">
    <property type="protein sequence ID" value="AIA77225.1"/>
    <property type="molecule type" value="Genomic_DNA"/>
</dbReference>
<dbReference type="CDD" id="cd00284">
    <property type="entry name" value="Cytochrome_b_N"/>
    <property type="match status" value="1"/>
</dbReference>
<organism evidence="22">
    <name type="scientific">Megalyra sp. MM-2014</name>
    <dbReference type="NCBI Taxonomy" id="1503221"/>
    <lineage>
        <taxon>Eukaryota</taxon>
        <taxon>Metazoa</taxon>
        <taxon>Ecdysozoa</taxon>
        <taxon>Arthropoda</taxon>
        <taxon>Hexapoda</taxon>
        <taxon>Insecta</taxon>
        <taxon>Pterygota</taxon>
        <taxon>Neoptera</taxon>
        <taxon>Endopterygota</taxon>
        <taxon>Hymenoptera</taxon>
        <taxon>Apocrita</taxon>
        <taxon>Megalyroidea</taxon>
        <taxon>Megalyridae</taxon>
        <taxon>Megalyra</taxon>
    </lineage>
</organism>
<dbReference type="SUPFAM" id="SSF81648">
    <property type="entry name" value="a domain/subunit of cytochrome bc1 complex (Ubiquinol-cytochrome c reductase)"/>
    <property type="match status" value="1"/>
</dbReference>
<dbReference type="InterPro" id="IPR036150">
    <property type="entry name" value="Cyt_b/b6_C_sf"/>
</dbReference>
<feature type="transmembrane region" description="Helical" evidence="19">
    <location>
        <begin position="7"/>
        <end position="27"/>
    </location>
</feature>
<keyword evidence="7 19" id="KW-0679">Respiratory chain</keyword>
<feature type="binding site" description="axial binding residue" evidence="18">
    <location>
        <position position="200"/>
    </location>
    <ligand>
        <name>heme b</name>
        <dbReference type="ChEBI" id="CHEBI:60344"/>
        <label>b566</label>
    </ligand>
    <ligandPart>
        <name>Fe</name>
        <dbReference type="ChEBI" id="CHEBI:18248"/>
    </ligandPart>
</feature>
<comment type="subcellular location">
    <subcellularLocation>
        <location evidence="2">Mitochondrion inner membrane</location>
        <topology evidence="2">Multi-pass membrane protein</topology>
    </subcellularLocation>
</comment>
<dbReference type="GO" id="GO:0046872">
    <property type="term" value="F:metal ion binding"/>
    <property type="evidence" value="ECO:0007669"/>
    <property type="project" value="UniProtKB-UniRule"/>
</dbReference>
<keyword evidence="12 19" id="KW-1133">Transmembrane helix</keyword>
<dbReference type="GO" id="GO:0006122">
    <property type="term" value="P:mitochondrial electron transport, ubiquinol to cytochrome c"/>
    <property type="evidence" value="ECO:0007669"/>
    <property type="project" value="TreeGrafter"/>
</dbReference>
<evidence type="ECO:0000256" key="16">
    <source>
        <dbReference type="ARBA" id="ARBA00023136"/>
    </source>
</evidence>